<evidence type="ECO:0000313" key="2">
    <source>
        <dbReference type="EMBL" id="KAF8868936.1"/>
    </source>
</evidence>
<accession>A0A9P5TF22</accession>
<feature type="compositionally biased region" description="Polar residues" evidence="1">
    <location>
        <begin position="44"/>
        <end position="62"/>
    </location>
</feature>
<reference evidence="2" key="1">
    <citation type="submission" date="2020-11" db="EMBL/GenBank/DDBJ databases">
        <authorList>
            <consortium name="DOE Joint Genome Institute"/>
            <person name="Ahrendt S."/>
            <person name="Riley R."/>
            <person name="Andreopoulos W."/>
            <person name="LaButti K."/>
            <person name="Pangilinan J."/>
            <person name="Ruiz-duenas F.J."/>
            <person name="Barrasa J.M."/>
            <person name="Sanchez-Garcia M."/>
            <person name="Camarero S."/>
            <person name="Miyauchi S."/>
            <person name="Serrano A."/>
            <person name="Linde D."/>
            <person name="Babiker R."/>
            <person name="Drula E."/>
            <person name="Ayuso-Fernandez I."/>
            <person name="Pacheco R."/>
            <person name="Padilla G."/>
            <person name="Ferreira P."/>
            <person name="Barriuso J."/>
            <person name="Kellner H."/>
            <person name="Castanera R."/>
            <person name="Alfaro M."/>
            <person name="Ramirez L."/>
            <person name="Pisabarro A.G."/>
            <person name="Kuo A."/>
            <person name="Tritt A."/>
            <person name="Lipzen A."/>
            <person name="He G."/>
            <person name="Yan M."/>
            <person name="Ng V."/>
            <person name="Cullen D."/>
            <person name="Martin F."/>
            <person name="Rosso M.-N."/>
            <person name="Henrissat B."/>
            <person name="Hibbett D."/>
            <person name="Martinez A.T."/>
            <person name="Grigoriev I.V."/>
        </authorList>
    </citation>
    <scope>NUCLEOTIDE SEQUENCE</scope>
    <source>
        <strain evidence="2">AH 44721</strain>
    </source>
</reference>
<evidence type="ECO:0000313" key="3">
    <source>
        <dbReference type="Proteomes" id="UP000724874"/>
    </source>
</evidence>
<feature type="compositionally biased region" description="Low complexity" evidence="1">
    <location>
        <begin position="184"/>
        <end position="196"/>
    </location>
</feature>
<feature type="region of interest" description="Disordered" evidence="1">
    <location>
        <begin position="1"/>
        <end position="70"/>
    </location>
</feature>
<feature type="region of interest" description="Disordered" evidence="1">
    <location>
        <begin position="173"/>
        <end position="252"/>
    </location>
</feature>
<proteinExistence type="predicted"/>
<keyword evidence="3" id="KW-1185">Reference proteome</keyword>
<feature type="compositionally biased region" description="Low complexity" evidence="1">
    <location>
        <begin position="22"/>
        <end position="43"/>
    </location>
</feature>
<sequence length="311" mass="33489">MAKHKADDSPPPGRSTKKKVKVMNSSNSTMASTTNAQASSSHSRMTVITASTESASHCTSRSKVPKGTTHGKTIDVLNNVQPADFLRLELADSIYEPPFTGPCYIYLINHSTYYWSLGPQPGETDQFDRIVSYKGPRDKDFKDILRGLTVLFNHAFINVPVIEKLDKVKGKAKAIPQDEEGSMTEESGSESSATDANDPSYKPDDSDDEGGATGNPANDEELEQEDVQDEQGADNTANDTSNNGSVAPNGAAEDQMDYFAEAARIAKNTGFSVLQVYEAAGFNPTAKEDPESNLSQLYAITTAGMDAAAKR</sequence>
<dbReference type="Proteomes" id="UP000724874">
    <property type="component" value="Unassembled WGS sequence"/>
</dbReference>
<dbReference type="EMBL" id="JADNYJ010000522">
    <property type="protein sequence ID" value="KAF8868936.1"/>
    <property type="molecule type" value="Genomic_DNA"/>
</dbReference>
<dbReference type="AlphaFoldDB" id="A0A9P5TF22"/>
<evidence type="ECO:0000256" key="1">
    <source>
        <dbReference type="SAM" id="MobiDB-lite"/>
    </source>
</evidence>
<feature type="compositionally biased region" description="Acidic residues" evidence="1">
    <location>
        <begin position="218"/>
        <end position="232"/>
    </location>
</feature>
<protein>
    <submittedName>
        <fullName evidence="2">Uncharacterized protein</fullName>
    </submittedName>
</protein>
<gene>
    <name evidence="2" type="ORF">CPB84DRAFT_1755601</name>
</gene>
<feature type="compositionally biased region" description="Polar residues" evidence="1">
    <location>
        <begin position="233"/>
        <end position="246"/>
    </location>
</feature>
<name>A0A9P5TF22_GYMJU</name>
<organism evidence="2 3">
    <name type="scientific">Gymnopilus junonius</name>
    <name type="common">Spectacular rustgill mushroom</name>
    <name type="synonym">Gymnopilus spectabilis subsp. junonius</name>
    <dbReference type="NCBI Taxonomy" id="109634"/>
    <lineage>
        <taxon>Eukaryota</taxon>
        <taxon>Fungi</taxon>
        <taxon>Dikarya</taxon>
        <taxon>Basidiomycota</taxon>
        <taxon>Agaricomycotina</taxon>
        <taxon>Agaricomycetes</taxon>
        <taxon>Agaricomycetidae</taxon>
        <taxon>Agaricales</taxon>
        <taxon>Agaricineae</taxon>
        <taxon>Hymenogastraceae</taxon>
        <taxon>Gymnopilus</taxon>
    </lineage>
</organism>
<comment type="caution">
    <text evidence="2">The sequence shown here is derived from an EMBL/GenBank/DDBJ whole genome shotgun (WGS) entry which is preliminary data.</text>
</comment>